<evidence type="ECO:0000259" key="8">
    <source>
        <dbReference type="Pfam" id="PF12704"/>
    </source>
</evidence>
<dbReference type="InterPro" id="IPR003838">
    <property type="entry name" value="ABC3_permease_C"/>
</dbReference>
<evidence type="ECO:0000313" key="10">
    <source>
        <dbReference type="Proteomes" id="UP001162741"/>
    </source>
</evidence>
<proteinExistence type="predicted"/>
<keyword evidence="10" id="KW-1185">Reference proteome</keyword>
<keyword evidence="3 6" id="KW-0812">Transmembrane</keyword>
<dbReference type="InterPro" id="IPR025857">
    <property type="entry name" value="MacB_PCD"/>
</dbReference>
<feature type="domain" description="ABC3 transporter permease C-terminal" evidence="7">
    <location>
        <begin position="305"/>
        <end position="418"/>
    </location>
</feature>
<reference evidence="9" key="1">
    <citation type="submission" date="2022-10" db="EMBL/GenBank/DDBJ databases">
        <title>Chitinophaga sp. nov., isolated from soil.</title>
        <authorList>
            <person name="Jeon C.O."/>
        </authorList>
    </citation>
    <scope>NUCLEOTIDE SEQUENCE</scope>
    <source>
        <strain evidence="9">R8</strain>
    </source>
</reference>
<keyword evidence="4 6" id="KW-1133">Transmembrane helix</keyword>
<sequence>MKFLDTFYLALRSVLGNRLRTFLTVAIIALGIMALVGIFTAIESIKSSIYGSFASMGANGFTIRNREMIVRIGGGGGATKGTNTTRRRIKTSNRNKVIRYEEAMAFKERFAFPSMVTVSFRAGGGITVYRGQRKTNPTVNVMGGDENYLRFSGYDLQMGRDFNTLDMQSARNVAILGMDVAKKLYGEDLKDVENSTVRVGNVRYRVIGVLKAKGSSGFMSADNVVLTTVANTRRVFIRPNASYNIGVNVNNISQIDVAMGEATGLMRIIRKLSLDEENNFYLSKSDSLAEILFKSLSNVTYAAILIGFITLFGSSIGLMNIMLVAVAERTREIGVTKALGATSSTIRMQFLLEAVVISVMGGLFGVILGMLVGNLVSLLLGSSFIIPWLWITLGILLCATVGLISGLYPALKASRLDPIVALRYE</sequence>
<evidence type="ECO:0000256" key="5">
    <source>
        <dbReference type="ARBA" id="ARBA00023136"/>
    </source>
</evidence>
<comment type="subcellular location">
    <subcellularLocation>
        <location evidence="1">Cell membrane</location>
        <topology evidence="1">Multi-pass membrane protein</topology>
    </subcellularLocation>
</comment>
<dbReference type="PANTHER" id="PTHR30572:SF15">
    <property type="entry name" value="ABC TRANSPORTER PERMEASE"/>
    <property type="match status" value="1"/>
</dbReference>
<feature type="domain" description="MacB-like periplasmic core" evidence="8">
    <location>
        <begin position="21"/>
        <end position="260"/>
    </location>
</feature>
<dbReference type="Pfam" id="PF12704">
    <property type="entry name" value="MacB_PCD"/>
    <property type="match status" value="1"/>
</dbReference>
<accession>A0ABY6J188</accession>
<feature type="transmembrane region" description="Helical" evidence="6">
    <location>
        <begin position="301"/>
        <end position="327"/>
    </location>
</feature>
<feature type="transmembrane region" description="Helical" evidence="6">
    <location>
        <begin position="348"/>
        <end position="373"/>
    </location>
</feature>
<gene>
    <name evidence="9" type="ORF">MKQ68_25650</name>
</gene>
<feature type="transmembrane region" description="Helical" evidence="6">
    <location>
        <begin position="385"/>
        <end position="408"/>
    </location>
</feature>
<dbReference type="PANTHER" id="PTHR30572">
    <property type="entry name" value="MEMBRANE COMPONENT OF TRANSPORTER-RELATED"/>
    <property type="match status" value="1"/>
</dbReference>
<dbReference type="InterPro" id="IPR050250">
    <property type="entry name" value="Macrolide_Exporter_MacB"/>
</dbReference>
<organism evidence="9 10">
    <name type="scientific">Chitinophaga horti</name>
    <dbReference type="NCBI Taxonomy" id="2920382"/>
    <lineage>
        <taxon>Bacteria</taxon>
        <taxon>Pseudomonadati</taxon>
        <taxon>Bacteroidota</taxon>
        <taxon>Chitinophagia</taxon>
        <taxon>Chitinophagales</taxon>
        <taxon>Chitinophagaceae</taxon>
        <taxon>Chitinophaga</taxon>
    </lineage>
</organism>
<evidence type="ECO:0000256" key="4">
    <source>
        <dbReference type="ARBA" id="ARBA00022989"/>
    </source>
</evidence>
<dbReference type="RefSeq" id="WP_264281525.1">
    <property type="nucleotide sequence ID" value="NZ_CP107006.1"/>
</dbReference>
<evidence type="ECO:0000313" key="9">
    <source>
        <dbReference type="EMBL" id="UYQ93454.1"/>
    </source>
</evidence>
<evidence type="ECO:0000256" key="3">
    <source>
        <dbReference type="ARBA" id="ARBA00022692"/>
    </source>
</evidence>
<evidence type="ECO:0000259" key="7">
    <source>
        <dbReference type="Pfam" id="PF02687"/>
    </source>
</evidence>
<evidence type="ECO:0000256" key="2">
    <source>
        <dbReference type="ARBA" id="ARBA00022475"/>
    </source>
</evidence>
<keyword evidence="2" id="KW-1003">Cell membrane</keyword>
<feature type="transmembrane region" description="Helical" evidence="6">
    <location>
        <begin position="21"/>
        <end position="42"/>
    </location>
</feature>
<name>A0ABY6J188_9BACT</name>
<dbReference type="EMBL" id="CP107006">
    <property type="protein sequence ID" value="UYQ93454.1"/>
    <property type="molecule type" value="Genomic_DNA"/>
</dbReference>
<protein>
    <submittedName>
        <fullName evidence="9">ABC transporter permease</fullName>
    </submittedName>
</protein>
<evidence type="ECO:0000256" key="1">
    <source>
        <dbReference type="ARBA" id="ARBA00004651"/>
    </source>
</evidence>
<dbReference type="Proteomes" id="UP001162741">
    <property type="component" value="Chromosome"/>
</dbReference>
<dbReference type="Pfam" id="PF02687">
    <property type="entry name" value="FtsX"/>
    <property type="match status" value="1"/>
</dbReference>
<evidence type="ECO:0000256" key="6">
    <source>
        <dbReference type="SAM" id="Phobius"/>
    </source>
</evidence>
<keyword evidence="5 6" id="KW-0472">Membrane</keyword>